<protein>
    <submittedName>
        <fullName evidence="2">Esterase FrsA</fullName>
    </submittedName>
</protein>
<dbReference type="GO" id="GO:0016787">
    <property type="term" value="F:hydrolase activity"/>
    <property type="evidence" value="ECO:0007669"/>
    <property type="project" value="UniProtKB-KW"/>
</dbReference>
<evidence type="ECO:0000313" key="2">
    <source>
        <dbReference type="EMBL" id="SCB85193.1"/>
    </source>
</evidence>
<gene>
    <name evidence="2" type="ORF">GA0061081_10270</name>
</gene>
<reference evidence="3" key="1">
    <citation type="submission" date="2016-08" db="EMBL/GenBank/DDBJ databases">
        <authorList>
            <person name="Varghese N."/>
            <person name="Submissions Spin"/>
        </authorList>
    </citation>
    <scope>NUCLEOTIDE SEQUENCE [LARGE SCALE GENOMIC DNA]</scope>
    <source>
        <strain evidence="3">R-53248</strain>
    </source>
</reference>
<organism evidence="2 3">
    <name type="scientific">Gilliamella bombicola</name>
    <dbReference type="NCBI Taxonomy" id="1798182"/>
    <lineage>
        <taxon>Bacteria</taxon>
        <taxon>Pseudomonadati</taxon>
        <taxon>Pseudomonadota</taxon>
        <taxon>Gammaproteobacteria</taxon>
        <taxon>Orbales</taxon>
        <taxon>Orbaceae</taxon>
        <taxon>Gilliamella</taxon>
    </lineage>
</organism>
<dbReference type="STRING" id="1798182.GA0061081_10270"/>
<dbReference type="PANTHER" id="PTHR22946">
    <property type="entry name" value="DIENELACTONE HYDROLASE DOMAIN-CONTAINING PROTEIN-RELATED"/>
    <property type="match status" value="1"/>
</dbReference>
<dbReference type="AlphaFoldDB" id="A0A1C3ZS90"/>
<sequence>MATTENLTAQIFKPQFDYPETSTLINRIDSSDGSSISALDGEIDSRWYRIINPILWHWRGLPKLEAEAVLSKIAASTRHHTNDNWLDTVVGYQSGNWIYEFLNQAAIWQAKAESIDKTNLTNEDKNNLLNYYLIASEFSSIASYPHFKNDELAMYAQTCAYQAYTKALSFSPLLIKELEFKVDNRSVKAILHLPKTEKVCPVVLICNALGNLQIDYYRYFSEFLAPHGFAMLTVDLPTVGYSRNFALTQNSSQIHQAILEQLSSVPWVDDHRVFVAGFRFGSHIATRLAYLMPNKIKGLFNFTPFVHQIFVDNELQKNLPNSYKDMLASRLALPSISNQQLAAELKYFSLKNQGLLTHTCHVPVMNIIFEDDKLSNLCEAKLIHSIKQNKVVTVSKKQLQKSLHQAFTQSVKWMESIL</sequence>
<dbReference type="Proteomes" id="UP000199670">
    <property type="component" value="Unassembled WGS sequence"/>
</dbReference>
<keyword evidence="1" id="KW-0378">Hydrolase</keyword>
<dbReference type="SUPFAM" id="SSF53474">
    <property type="entry name" value="alpha/beta-Hydrolases"/>
    <property type="match status" value="1"/>
</dbReference>
<dbReference type="InterPro" id="IPR029058">
    <property type="entry name" value="AB_hydrolase_fold"/>
</dbReference>
<dbReference type="EMBL" id="FMAQ01000002">
    <property type="protein sequence ID" value="SCB85193.1"/>
    <property type="molecule type" value="Genomic_DNA"/>
</dbReference>
<evidence type="ECO:0000256" key="1">
    <source>
        <dbReference type="ARBA" id="ARBA00022801"/>
    </source>
</evidence>
<evidence type="ECO:0000313" key="3">
    <source>
        <dbReference type="Proteomes" id="UP000199670"/>
    </source>
</evidence>
<name>A0A1C3ZS90_9GAMM</name>
<dbReference type="PANTHER" id="PTHR22946:SF4">
    <property type="entry name" value="ESTERASE FRSA"/>
    <property type="match status" value="1"/>
</dbReference>
<dbReference type="InterPro" id="IPR010520">
    <property type="entry name" value="FrsA-like"/>
</dbReference>
<keyword evidence="3" id="KW-1185">Reference proteome</keyword>
<proteinExistence type="predicted"/>
<dbReference type="OrthoDB" id="5590073at2"/>
<dbReference type="InterPro" id="IPR050261">
    <property type="entry name" value="FrsA_esterase"/>
</dbReference>
<dbReference type="Gene3D" id="3.40.50.1820">
    <property type="entry name" value="alpha/beta hydrolase"/>
    <property type="match status" value="1"/>
</dbReference>
<dbReference type="Pfam" id="PF06500">
    <property type="entry name" value="FrsA-like"/>
    <property type="match status" value="1"/>
</dbReference>
<accession>A0A1C3ZS90</accession>
<dbReference type="RefSeq" id="WP_091346753.1">
    <property type="nucleotide sequence ID" value="NZ_FMAQ01000002.1"/>
</dbReference>